<evidence type="ECO:0000313" key="1">
    <source>
        <dbReference type="EMBL" id="KAK4233359.1"/>
    </source>
</evidence>
<reference evidence="1" key="2">
    <citation type="submission" date="2023-05" db="EMBL/GenBank/DDBJ databases">
        <authorList>
            <consortium name="Lawrence Berkeley National Laboratory"/>
            <person name="Steindorff A."/>
            <person name="Hensen N."/>
            <person name="Bonometti L."/>
            <person name="Westerberg I."/>
            <person name="Brannstrom I.O."/>
            <person name="Guillou S."/>
            <person name="Cros-Aarteil S."/>
            <person name="Calhoun S."/>
            <person name="Haridas S."/>
            <person name="Kuo A."/>
            <person name="Mondo S."/>
            <person name="Pangilinan J."/>
            <person name="Riley R."/>
            <person name="Labutti K."/>
            <person name="Andreopoulos B."/>
            <person name="Lipzen A."/>
            <person name="Chen C."/>
            <person name="Yanf M."/>
            <person name="Daum C."/>
            <person name="Ng V."/>
            <person name="Clum A."/>
            <person name="Ohm R."/>
            <person name="Martin F."/>
            <person name="Silar P."/>
            <person name="Natvig D."/>
            <person name="Lalanne C."/>
            <person name="Gautier V."/>
            <person name="Ament-Velasquez S.L."/>
            <person name="Kruys A."/>
            <person name="Hutchinson M.I."/>
            <person name="Powell A.J."/>
            <person name="Barry K."/>
            <person name="Miller A.N."/>
            <person name="Grigoriev I.V."/>
            <person name="Debuchy R."/>
            <person name="Gladieux P."/>
            <person name="Thoren M.H."/>
            <person name="Johannesson H."/>
        </authorList>
    </citation>
    <scope>NUCLEOTIDE SEQUENCE</scope>
    <source>
        <strain evidence="1">CBS 532.94</strain>
    </source>
</reference>
<organism evidence="1 2">
    <name type="scientific">Achaetomium macrosporum</name>
    <dbReference type="NCBI Taxonomy" id="79813"/>
    <lineage>
        <taxon>Eukaryota</taxon>
        <taxon>Fungi</taxon>
        <taxon>Dikarya</taxon>
        <taxon>Ascomycota</taxon>
        <taxon>Pezizomycotina</taxon>
        <taxon>Sordariomycetes</taxon>
        <taxon>Sordariomycetidae</taxon>
        <taxon>Sordariales</taxon>
        <taxon>Chaetomiaceae</taxon>
        <taxon>Achaetomium</taxon>
    </lineage>
</organism>
<evidence type="ECO:0000313" key="2">
    <source>
        <dbReference type="Proteomes" id="UP001303760"/>
    </source>
</evidence>
<proteinExistence type="predicted"/>
<dbReference type="AlphaFoldDB" id="A0AAN7HA22"/>
<reference evidence="1" key="1">
    <citation type="journal article" date="2023" name="Mol. Phylogenet. Evol.">
        <title>Genome-scale phylogeny and comparative genomics of the fungal order Sordariales.</title>
        <authorList>
            <person name="Hensen N."/>
            <person name="Bonometti L."/>
            <person name="Westerberg I."/>
            <person name="Brannstrom I.O."/>
            <person name="Guillou S."/>
            <person name="Cros-Aarteil S."/>
            <person name="Calhoun S."/>
            <person name="Haridas S."/>
            <person name="Kuo A."/>
            <person name="Mondo S."/>
            <person name="Pangilinan J."/>
            <person name="Riley R."/>
            <person name="LaButti K."/>
            <person name="Andreopoulos B."/>
            <person name="Lipzen A."/>
            <person name="Chen C."/>
            <person name="Yan M."/>
            <person name="Daum C."/>
            <person name="Ng V."/>
            <person name="Clum A."/>
            <person name="Steindorff A."/>
            <person name="Ohm R.A."/>
            <person name="Martin F."/>
            <person name="Silar P."/>
            <person name="Natvig D.O."/>
            <person name="Lalanne C."/>
            <person name="Gautier V."/>
            <person name="Ament-Velasquez S.L."/>
            <person name="Kruys A."/>
            <person name="Hutchinson M.I."/>
            <person name="Powell A.J."/>
            <person name="Barry K."/>
            <person name="Miller A.N."/>
            <person name="Grigoriev I.V."/>
            <person name="Debuchy R."/>
            <person name="Gladieux P."/>
            <person name="Hiltunen Thoren M."/>
            <person name="Johannesson H."/>
        </authorList>
    </citation>
    <scope>NUCLEOTIDE SEQUENCE</scope>
    <source>
        <strain evidence="1">CBS 532.94</strain>
    </source>
</reference>
<dbReference type="Proteomes" id="UP001303760">
    <property type="component" value="Unassembled WGS sequence"/>
</dbReference>
<protein>
    <submittedName>
        <fullName evidence="1">Uncharacterized protein</fullName>
    </submittedName>
</protein>
<keyword evidence="2" id="KW-1185">Reference proteome</keyword>
<name>A0AAN7HA22_9PEZI</name>
<accession>A0AAN7HA22</accession>
<dbReference type="EMBL" id="MU860577">
    <property type="protein sequence ID" value="KAK4233359.1"/>
    <property type="molecule type" value="Genomic_DNA"/>
</dbReference>
<gene>
    <name evidence="1" type="ORF">C8A03DRAFT_38935</name>
</gene>
<feature type="non-terminal residue" evidence="1">
    <location>
        <position position="82"/>
    </location>
</feature>
<sequence>MCFVWYESISDLNSQLCNGSDASISTLDNLFKDGKPLENGYEPLEDPEIHHVISKALYALLVPQAWALSPGLGVVAIDAEIP</sequence>
<comment type="caution">
    <text evidence="1">The sequence shown here is derived from an EMBL/GenBank/DDBJ whole genome shotgun (WGS) entry which is preliminary data.</text>
</comment>